<dbReference type="GeneID" id="66466168"/>
<evidence type="ECO:0000313" key="11">
    <source>
        <dbReference type="Proteomes" id="UP000283314"/>
    </source>
</evidence>
<dbReference type="SUPFAM" id="SSF90123">
    <property type="entry name" value="ABC transporter transmembrane region"/>
    <property type="match status" value="1"/>
</dbReference>
<evidence type="ECO:0000256" key="6">
    <source>
        <dbReference type="ARBA" id="ARBA00023136"/>
    </source>
</evidence>
<protein>
    <submittedName>
        <fullName evidence="10">ABC transporter ATP-binding protein</fullName>
    </submittedName>
</protein>
<dbReference type="PROSITE" id="PS50893">
    <property type="entry name" value="ABC_TRANSPORTER_2"/>
    <property type="match status" value="1"/>
</dbReference>
<evidence type="ECO:0000313" key="10">
    <source>
        <dbReference type="EMBL" id="RHL47072.1"/>
    </source>
</evidence>
<keyword evidence="2 7" id="KW-0812">Transmembrane</keyword>
<feature type="domain" description="ABC transmembrane type-1" evidence="9">
    <location>
        <begin position="30"/>
        <end position="313"/>
    </location>
</feature>
<dbReference type="InterPro" id="IPR003439">
    <property type="entry name" value="ABC_transporter-like_ATP-bd"/>
</dbReference>
<dbReference type="GO" id="GO:0015421">
    <property type="term" value="F:ABC-type oligopeptide transporter activity"/>
    <property type="evidence" value="ECO:0007669"/>
    <property type="project" value="TreeGrafter"/>
</dbReference>
<dbReference type="Gene3D" id="3.40.50.300">
    <property type="entry name" value="P-loop containing nucleotide triphosphate hydrolases"/>
    <property type="match status" value="1"/>
</dbReference>
<dbReference type="InterPro" id="IPR027417">
    <property type="entry name" value="P-loop_NTPase"/>
</dbReference>
<feature type="transmembrane region" description="Helical" evidence="7">
    <location>
        <begin position="22"/>
        <end position="48"/>
    </location>
</feature>
<dbReference type="GO" id="GO:0016887">
    <property type="term" value="F:ATP hydrolysis activity"/>
    <property type="evidence" value="ECO:0007669"/>
    <property type="project" value="InterPro"/>
</dbReference>
<dbReference type="InterPro" id="IPR039421">
    <property type="entry name" value="Type_1_exporter"/>
</dbReference>
<proteinExistence type="predicted"/>
<accession>A0A415LEZ7</accession>
<dbReference type="Gene3D" id="1.20.1560.10">
    <property type="entry name" value="ABC transporter type 1, transmembrane domain"/>
    <property type="match status" value="1"/>
</dbReference>
<evidence type="ECO:0000256" key="1">
    <source>
        <dbReference type="ARBA" id="ARBA00004651"/>
    </source>
</evidence>
<feature type="transmembrane region" description="Helical" evidence="7">
    <location>
        <begin position="260"/>
        <end position="277"/>
    </location>
</feature>
<feature type="transmembrane region" description="Helical" evidence="7">
    <location>
        <begin position="167"/>
        <end position="186"/>
    </location>
</feature>
<keyword evidence="3" id="KW-0547">Nucleotide-binding</keyword>
<reference evidence="10 11" key="1">
    <citation type="submission" date="2018-08" db="EMBL/GenBank/DDBJ databases">
        <title>A genome reference for cultivated species of the human gut microbiota.</title>
        <authorList>
            <person name="Zou Y."/>
            <person name="Xue W."/>
            <person name="Luo G."/>
        </authorList>
    </citation>
    <scope>NUCLEOTIDE SEQUENCE [LARGE SCALE GENOMIC DNA]</scope>
    <source>
        <strain evidence="10 11">AF37-4</strain>
    </source>
</reference>
<organism evidence="10 11">
    <name type="scientific">Eubacterium ventriosum</name>
    <dbReference type="NCBI Taxonomy" id="39496"/>
    <lineage>
        <taxon>Bacteria</taxon>
        <taxon>Bacillati</taxon>
        <taxon>Bacillota</taxon>
        <taxon>Clostridia</taxon>
        <taxon>Eubacteriales</taxon>
        <taxon>Eubacteriaceae</taxon>
        <taxon>Eubacterium</taxon>
    </lineage>
</organism>
<keyword evidence="4 10" id="KW-0067">ATP-binding</keyword>
<dbReference type="Proteomes" id="UP000283314">
    <property type="component" value="Unassembled WGS sequence"/>
</dbReference>
<keyword evidence="6 7" id="KW-0472">Membrane</keyword>
<evidence type="ECO:0000259" key="9">
    <source>
        <dbReference type="PROSITE" id="PS50929"/>
    </source>
</evidence>
<sequence length="585" mass="67463">MKNEISYVIRSIKEIIMMSSKFSIYTLINAIISAIMPMIQTILIAAILDRASYVKQGKGSTILVIPFIAYVVSYFVRYVIDIINIYMSKIELENQINSKLKYKLGEHISNIELIEFEKPQIYTRINRAHICINENRMTSLFQVVCIVIPNIFSIIGLILVMKCYSSYLVILALLSVIPSFFSSISANKQYYKLMMFQSTLQRMRDYLWGLCCKKESVREMRIMNFKKFIYDKWITARDKALKEEIKEKGLASWKIFIGDLIRNSFYVVSIFVCIILIKENKLTIGEMGTCLVGFSTLQNTAQYIVASIASVDDNINYIKDYYYVMDLTPKNGTNKGEMVKFDKIAFNNVEFKYPNSNTNSCVIKKLEINKGEKVAIVGENGSGKTTLIKLMLGIYRADKGEILYDEKNINYIDKEELYKKISIVQQNFIQLKTNLIENVDIKNKDIHDKEKILNVLKKAGFDNIGKEDLEKQIGREYGGREFSGGQWQKIAIARSEYKNSELLILDEPTASLDPVLENEILKSYLELSKNKTALVATHRLGICKHTDKVIVLKDNKIVEVGTHKELLKEKGEYFSMWKEQAKWYV</sequence>
<dbReference type="EMBL" id="QROT01000002">
    <property type="protein sequence ID" value="RHL47072.1"/>
    <property type="molecule type" value="Genomic_DNA"/>
</dbReference>
<comment type="subcellular location">
    <subcellularLocation>
        <location evidence="1">Cell membrane</location>
        <topology evidence="1">Multi-pass membrane protein</topology>
    </subcellularLocation>
</comment>
<dbReference type="PANTHER" id="PTHR43394">
    <property type="entry name" value="ATP-DEPENDENT PERMEASE MDL1, MITOCHONDRIAL"/>
    <property type="match status" value="1"/>
</dbReference>
<evidence type="ECO:0000256" key="3">
    <source>
        <dbReference type="ARBA" id="ARBA00022741"/>
    </source>
</evidence>
<feature type="transmembrane region" description="Helical" evidence="7">
    <location>
        <begin position="140"/>
        <end position="161"/>
    </location>
</feature>
<feature type="domain" description="ABC transporter" evidence="8">
    <location>
        <begin position="344"/>
        <end position="579"/>
    </location>
</feature>
<dbReference type="Pfam" id="PF00005">
    <property type="entry name" value="ABC_tran"/>
    <property type="match status" value="1"/>
</dbReference>
<dbReference type="InterPro" id="IPR036640">
    <property type="entry name" value="ABC1_TM_sf"/>
</dbReference>
<dbReference type="SUPFAM" id="SSF52540">
    <property type="entry name" value="P-loop containing nucleoside triphosphate hydrolases"/>
    <property type="match status" value="1"/>
</dbReference>
<dbReference type="PANTHER" id="PTHR43394:SF1">
    <property type="entry name" value="ATP-BINDING CASSETTE SUB-FAMILY B MEMBER 10, MITOCHONDRIAL"/>
    <property type="match status" value="1"/>
</dbReference>
<dbReference type="GO" id="GO:0005886">
    <property type="term" value="C:plasma membrane"/>
    <property type="evidence" value="ECO:0007669"/>
    <property type="project" value="UniProtKB-SubCell"/>
</dbReference>
<name>A0A415LEZ7_9FIRM</name>
<evidence type="ECO:0000259" key="8">
    <source>
        <dbReference type="PROSITE" id="PS50893"/>
    </source>
</evidence>
<dbReference type="InterPro" id="IPR011527">
    <property type="entry name" value="ABC1_TM_dom"/>
</dbReference>
<evidence type="ECO:0000256" key="7">
    <source>
        <dbReference type="SAM" id="Phobius"/>
    </source>
</evidence>
<evidence type="ECO:0000256" key="2">
    <source>
        <dbReference type="ARBA" id="ARBA00022692"/>
    </source>
</evidence>
<dbReference type="RefSeq" id="WP_118379249.1">
    <property type="nucleotide sequence ID" value="NZ_CABJDQ010000002.1"/>
</dbReference>
<dbReference type="SMART" id="SM00382">
    <property type="entry name" value="AAA"/>
    <property type="match status" value="1"/>
</dbReference>
<evidence type="ECO:0000256" key="5">
    <source>
        <dbReference type="ARBA" id="ARBA00022989"/>
    </source>
</evidence>
<dbReference type="GO" id="GO:0005524">
    <property type="term" value="F:ATP binding"/>
    <property type="evidence" value="ECO:0007669"/>
    <property type="project" value="UniProtKB-KW"/>
</dbReference>
<feature type="transmembrane region" description="Helical" evidence="7">
    <location>
        <begin position="60"/>
        <end position="80"/>
    </location>
</feature>
<gene>
    <name evidence="10" type="ORF">DW018_02835</name>
</gene>
<keyword evidence="5 7" id="KW-1133">Transmembrane helix</keyword>
<dbReference type="PROSITE" id="PS50929">
    <property type="entry name" value="ABC_TM1F"/>
    <property type="match status" value="1"/>
</dbReference>
<evidence type="ECO:0000256" key="4">
    <source>
        <dbReference type="ARBA" id="ARBA00022840"/>
    </source>
</evidence>
<comment type="caution">
    <text evidence="10">The sequence shown here is derived from an EMBL/GenBank/DDBJ whole genome shotgun (WGS) entry which is preliminary data.</text>
</comment>
<dbReference type="InterPro" id="IPR003593">
    <property type="entry name" value="AAA+_ATPase"/>
</dbReference>
<dbReference type="AlphaFoldDB" id="A0A415LEZ7"/>